<keyword evidence="4" id="KW-0479">Metal-binding</keyword>
<dbReference type="Gene3D" id="1.10.390.10">
    <property type="entry name" value="Neutral Protease Domain 2"/>
    <property type="match status" value="1"/>
</dbReference>
<reference evidence="14 15" key="1">
    <citation type="submission" date="2019-01" db="EMBL/GenBank/DDBJ databases">
        <title>Chengkuizengella sp. nov., isolated from deep-sea sediment of East Pacific Ocean.</title>
        <authorList>
            <person name="Yang J."/>
            <person name="Lai Q."/>
            <person name="Shao Z."/>
        </authorList>
    </citation>
    <scope>NUCLEOTIDE SEQUENCE [LARGE SCALE GENOMIC DNA]</scope>
    <source>
        <strain evidence="14 15">YPA3-1-1</strain>
    </source>
</reference>
<accession>A0A6N9Q2J7</accession>
<evidence type="ECO:0000256" key="8">
    <source>
        <dbReference type="ARBA" id="ARBA00023049"/>
    </source>
</evidence>
<dbReference type="Pfam" id="PF07504">
    <property type="entry name" value="FTP"/>
    <property type="match status" value="1"/>
</dbReference>
<dbReference type="Proteomes" id="UP000448943">
    <property type="component" value="Unassembled WGS sequence"/>
</dbReference>
<dbReference type="GO" id="GO:0046872">
    <property type="term" value="F:metal ion binding"/>
    <property type="evidence" value="ECO:0007669"/>
    <property type="project" value="UniProtKB-UniRule"/>
</dbReference>
<evidence type="ECO:0000256" key="4">
    <source>
        <dbReference type="ARBA" id="ARBA00022723"/>
    </source>
</evidence>
<comment type="caution">
    <text evidence="14">The sequence shown here is derived from an EMBL/GenBank/DDBJ whole genome shotgun (WGS) entry which is preliminary data.</text>
</comment>
<evidence type="ECO:0000256" key="3">
    <source>
        <dbReference type="ARBA" id="ARBA00022670"/>
    </source>
</evidence>
<feature type="domain" description="FTP" evidence="13">
    <location>
        <begin position="106"/>
        <end position="155"/>
    </location>
</feature>
<dbReference type="Pfam" id="PF01447">
    <property type="entry name" value="Peptidase_M4"/>
    <property type="match status" value="1"/>
</dbReference>
<comment type="function">
    <text evidence="10">Extracellular zinc metalloprotease.</text>
</comment>
<comment type="cofactor">
    <cofactor evidence="1 10">
        <name>Zn(2+)</name>
        <dbReference type="ChEBI" id="CHEBI:29105"/>
    </cofactor>
</comment>
<keyword evidence="8 10" id="KW-0482">Metalloprotease</keyword>
<keyword evidence="15" id="KW-1185">Reference proteome</keyword>
<dbReference type="InterPro" id="IPR027268">
    <property type="entry name" value="Peptidase_M4/M1_CTD_sf"/>
</dbReference>
<evidence type="ECO:0000259" key="11">
    <source>
        <dbReference type="Pfam" id="PF01447"/>
    </source>
</evidence>
<feature type="domain" description="Peptidase M4" evidence="11">
    <location>
        <begin position="252"/>
        <end position="402"/>
    </location>
</feature>
<dbReference type="GO" id="GO:0005576">
    <property type="term" value="C:extracellular region"/>
    <property type="evidence" value="ECO:0007669"/>
    <property type="project" value="UniProtKB-SubCell"/>
</dbReference>
<evidence type="ECO:0000256" key="5">
    <source>
        <dbReference type="ARBA" id="ARBA00022729"/>
    </source>
</evidence>
<feature type="active site" description="Proton donor" evidence="9">
    <location>
        <position position="488"/>
    </location>
</feature>
<dbReference type="RefSeq" id="WP_160645854.1">
    <property type="nucleotide sequence ID" value="NZ_SIJB01000021.1"/>
</dbReference>
<evidence type="ECO:0000256" key="7">
    <source>
        <dbReference type="ARBA" id="ARBA00022833"/>
    </source>
</evidence>
<feature type="domain" description="Peptidase M4 C-terminal" evidence="12">
    <location>
        <begin position="405"/>
        <end position="562"/>
    </location>
</feature>
<gene>
    <name evidence="14" type="ORF">ERL59_08775</name>
</gene>
<dbReference type="InterPro" id="IPR001570">
    <property type="entry name" value="Peptidase_M4_C_domain"/>
</dbReference>
<evidence type="ECO:0000259" key="13">
    <source>
        <dbReference type="Pfam" id="PF07504"/>
    </source>
</evidence>
<evidence type="ECO:0000313" key="15">
    <source>
        <dbReference type="Proteomes" id="UP000448943"/>
    </source>
</evidence>
<evidence type="ECO:0000259" key="12">
    <source>
        <dbReference type="Pfam" id="PF02868"/>
    </source>
</evidence>
<comment type="subcellular location">
    <subcellularLocation>
        <location evidence="10">Secreted</location>
    </subcellularLocation>
</comment>
<protein>
    <recommendedName>
        <fullName evidence="10">Neutral metalloproteinase</fullName>
        <ecNumber evidence="10">3.4.24.-</ecNumber>
    </recommendedName>
</protein>
<dbReference type="GO" id="GO:0006508">
    <property type="term" value="P:proteolysis"/>
    <property type="evidence" value="ECO:0007669"/>
    <property type="project" value="UniProtKB-KW"/>
</dbReference>
<evidence type="ECO:0000256" key="1">
    <source>
        <dbReference type="ARBA" id="ARBA00001947"/>
    </source>
</evidence>
<dbReference type="EMBL" id="SIJB01000021">
    <property type="protein sequence ID" value="NBI29050.1"/>
    <property type="molecule type" value="Genomic_DNA"/>
</dbReference>
<dbReference type="InterPro" id="IPR023612">
    <property type="entry name" value="Peptidase_M4"/>
</dbReference>
<evidence type="ECO:0000256" key="2">
    <source>
        <dbReference type="ARBA" id="ARBA00009388"/>
    </source>
</evidence>
<dbReference type="Gene3D" id="3.10.450.40">
    <property type="match status" value="1"/>
</dbReference>
<keyword evidence="10" id="KW-0964">Secreted</keyword>
<organism evidence="14 15">
    <name type="scientific">Chengkuizengella marina</name>
    <dbReference type="NCBI Taxonomy" id="2507566"/>
    <lineage>
        <taxon>Bacteria</taxon>
        <taxon>Bacillati</taxon>
        <taxon>Bacillota</taxon>
        <taxon>Bacilli</taxon>
        <taxon>Bacillales</taxon>
        <taxon>Paenibacillaceae</taxon>
        <taxon>Chengkuizengella</taxon>
    </lineage>
</organism>
<evidence type="ECO:0000256" key="10">
    <source>
        <dbReference type="RuleBase" id="RU366073"/>
    </source>
</evidence>
<keyword evidence="6 10" id="KW-0378">Hydrolase</keyword>
<comment type="similarity">
    <text evidence="2 10">Belongs to the peptidase M4 family.</text>
</comment>
<dbReference type="InterPro" id="IPR050728">
    <property type="entry name" value="Zinc_Metalloprotease_M4"/>
</dbReference>
<dbReference type="InterPro" id="IPR011096">
    <property type="entry name" value="FTP_domain"/>
</dbReference>
<keyword evidence="5 10" id="KW-0732">Signal</keyword>
<evidence type="ECO:0000313" key="14">
    <source>
        <dbReference type="EMBL" id="NBI29050.1"/>
    </source>
</evidence>
<dbReference type="OrthoDB" id="291295at2"/>
<evidence type="ECO:0000256" key="9">
    <source>
        <dbReference type="PIRSR" id="PIRSR623612-1"/>
    </source>
</evidence>
<dbReference type="AlphaFoldDB" id="A0A6N9Q2J7"/>
<dbReference type="EC" id="3.4.24.-" evidence="10"/>
<dbReference type="PANTHER" id="PTHR33794">
    <property type="entry name" value="BACILLOLYSIN"/>
    <property type="match status" value="1"/>
</dbReference>
<dbReference type="Gene3D" id="3.10.170.10">
    <property type="match status" value="1"/>
</dbReference>
<dbReference type="PANTHER" id="PTHR33794:SF1">
    <property type="entry name" value="BACILLOLYSIN"/>
    <property type="match status" value="1"/>
</dbReference>
<dbReference type="Pfam" id="PF02868">
    <property type="entry name" value="Peptidase_M4_C"/>
    <property type="match status" value="1"/>
</dbReference>
<dbReference type="SUPFAM" id="SSF55486">
    <property type="entry name" value="Metalloproteases ('zincins'), catalytic domain"/>
    <property type="match status" value="1"/>
</dbReference>
<keyword evidence="3 10" id="KW-0645">Protease</keyword>
<keyword evidence="7 10" id="KW-0862">Zinc</keyword>
<evidence type="ECO:0000256" key="6">
    <source>
        <dbReference type="ARBA" id="ARBA00022801"/>
    </source>
</evidence>
<name>A0A6N9Q2J7_9BACL</name>
<sequence>MKKMKMVSFLLAALLTFGVLLTSIADHVSANSLISETGLNDVNEKQMKKLNKMEEKSLEKKDKLKVSWDEKKGVPRYISGKLSDENMNISSFLEENKDLFNIVDGDFDIISTESDELGMTHYKTQFTVDGIPVYGAELSVHTDNNGVVISINGQVEPKLVNKKWSKSIKLSSSKAIEVAENELSFTPEEDTYTTEQTADLYMYHHEGKWMPVYIVELQFLEPYIGREFFFIDAKKGNVLKSYNRIEDMAQIGKGTGLSGEVRDINTYLYNGTYYLYDVTRDGIIKTYDANDRYQRGSLVIDSNNNFNSTRQKAAVDAHHYAGVAYDYFLDNHNRNSYDNRGSDFITSVHVGDPEGGSYINAAWVGTQWIYGDGGIASNGNEYTPFSESLDVVAHEVTHAVTDYSANLVYENQPGALNESFSDIFGILIEADYEGSVDWLLGEDIFTPDIDGDAMRYMYDPTLNGKQPAHMDDFVQLPNTREGDWGGVHINSGIPNKAFYNIATDIGLEKSGKIYYRALTRYLTSQSQFIDARNALLQSAADLYGTNSAEYNAVANGYASVGIN</sequence>
<dbReference type="PRINTS" id="PR00730">
    <property type="entry name" value="THERMOLYSIN"/>
</dbReference>
<feature type="chain" id="PRO_5027144908" description="Neutral metalloproteinase" evidence="10">
    <location>
        <begin position="26"/>
        <end position="563"/>
    </location>
</feature>
<feature type="active site" evidence="9">
    <location>
        <position position="395"/>
    </location>
</feature>
<dbReference type="InterPro" id="IPR013856">
    <property type="entry name" value="Peptidase_M4_domain"/>
</dbReference>
<dbReference type="GO" id="GO:0004222">
    <property type="term" value="F:metalloendopeptidase activity"/>
    <property type="evidence" value="ECO:0007669"/>
    <property type="project" value="UniProtKB-UniRule"/>
</dbReference>
<proteinExistence type="inferred from homology"/>
<feature type="signal peptide" evidence="10">
    <location>
        <begin position="1"/>
        <end position="25"/>
    </location>
</feature>
<dbReference type="Gene3D" id="3.10.450.490">
    <property type="match status" value="1"/>
</dbReference>
<dbReference type="CDD" id="cd09597">
    <property type="entry name" value="M4_TLP"/>
    <property type="match status" value="1"/>
</dbReference>